<dbReference type="InterPro" id="IPR007743">
    <property type="entry name" value="Immunity-related_GTPase-like"/>
</dbReference>
<sequence length="336" mass="37618">MEVLPRFPVDLLRSAGWEKPQQADWELLTIPSTSWKSSSFFKEILWLPLEKILTLLWDFTCHTLSGPFCPQKSRGIPEGDMEVLKAAVGEGNLIKAAAKAKEALEMVDKITVNIAVTGQAGSGISSFVNAIRGLKDRDKGAAAIGVTETTIEPTPYRHPEYPNVTVWDLPGIGTPDFKSHTYLEKMEFSRYDFFIIISNPRLTYHDISLAQKIQRQRKKFYFVRSKGTLKQSNAPNYIKGLEAGGVASSRVFLVSKWYLGKYDFPKLQETLVDELPSHKRRAVLRSLCDKAPQGPQCLTLSAGSSGNGYFRPQPRAGSWQSPLNSSLGNDRERHQQ</sequence>
<dbReference type="GO" id="GO:0003924">
    <property type="term" value="F:GTPase activity"/>
    <property type="evidence" value="ECO:0007669"/>
    <property type="project" value="TreeGrafter"/>
</dbReference>
<evidence type="ECO:0000256" key="4">
    <source>
        <dbReference type="ARBA" id="ARBA00023134"/>
    </source>
</evidence>
<dbReference type="InterPro" id="IPR030385">
    <property type="entry name" value="G_IRG_dom"/>
</dbReference>
<evidence type="ECO:0000256" key="2">
    <source>
        <dbReference type="ARBA" id="ARBA00022741"/>
    </source>
</evidence>
<dbReference type="PANTHER" id="PTHR32341">
    <property type="entry name" value="INTERFERON-INDUCIBLE GTPASE"/>
    <property type="match status" value="1"/>
</dbReference>
<evidence type="ECO:0000256" key="3">
    <source>
        <dbReference type="ARBA" id="ARBA00022801"/>
    </source>
</evidence>
<evidence type="ECO:0000313" key="8">
    <source>
        <dbReference type="Proteomes" id="UP000472274"/>
    </source>
</evidence>
<feature type="domain" description="IRG-type G" evidence="6">
    <location>
        <begin position="110"/>
        <end position="274"/>
    </location>
</feature>
<reference evidence="7" key="1">
    <citation type="submission" date="2025-08" db="UniProtKB">
        <authorList>
            <consortium name="Ensembl"/>
        </authorList>
    </citation>
    <scope>IDENTIFICATION</scope>
</reference>
<dbReference type="AlphaFoldDB" id="A0A674IS32"/>
<keyword evidence="8" id="KW-1185">Reference proteome</keyword>
<evidence type="ECO:0000256" key="1">
    <source>
        <dbReference type="ARBA" id="ARBA00005429"/>
    </source>
</evidence>
<dbReference type="InterPro" id="IPR051515">
    <property type="entry name" value="IRG"/>
</dbReference>
<name>A0A674IS32_9SAUR</name>
<dbReference type="Ensembl" id="ENSTMTT00000012756.1">
    <property type="protein sequence ID" value="ENSTMTP00000012326.1"/>
    <property type="gene ID" value="ENSTMTG00000008922.1"/>
</dbReference>
<keyword evidence="2" id="KW-0547">Nucleotide-binding</keyword>
<accession>A0A674IS32</accession>
<dbReference type="GO" id="GO:0016020">
    <property type="term" value="C:membrane"/>
    <property type="evidence" value="ECO:0007669"/>
    <property type="project" value="InterPro"/>
</dbReference>
<dbReference type="PANTHER" id="PTHR32341:SF17">
    <property type="entry name" value="IRG-TYPE G DOMAIN-CONTAINING PROTEIN"/>
    <property type="match status" value="1"/>
</dbReference>
<dbReference type="InParanoid" id="A0A674IS32"/>
<evidence type="ECO:0000256" key="5">
    <source>
        <dbReference type="SAM" id="MobiDB-lite"/>
    </source>
</evidence>
<feature type="compositionally biased region" description="Polar residues" evidence="5">
    <location>
        <begin position="318"/>
        <end position="328"/>
    </location>
</feature>
<evidence type="ECO:0000313" key="7">
    <source>
        <dbReference type="Ensembl" id="ENSTMTP00000012326.1"/>
    </source>
</evidence>
<evidence type="ECO:0000259" key="6">
    <source>
        <dbReference type="PROSITE" id="PS51716"/>
    </source>
</evidence>
<dbReference type="InterPro" id="IPR027417">
    <property type="entry name" value="P-loop_NTPase"/>
</dbReference>
<proteinExistence type="inferred from homology"/>
<organism evidence="7 8">
    <name type="scientific">Terrapene triunguis</name>
    <name type="common">Three-toed box turtle</name>
    <dbReference type="NCBI Taxonomy" id="2587831"/>
    <lineage>
        <taxon>Eukaryota</taxon>
        <taxon>Metazoa</taxon>
        <taxon>Chordata</taxon>
        <taxon>Craniata</taxon>
        <taxon>Vertebrata</taxon>
        <taxon>Euteleostomi</taxon>
        <taxon>Archelosauria</taxon>
        <taxon>Testudinata</taxon>
        <taxon>Testudines</taxon>
        <taxon>Cryptodira</taxon>
        <taxon>Durocryptodira</taxon>
        <taxon>Testudinoidea</taxon>
        <taxon>Emydidae</taxon>
        <taxon>Terrapene</taxon>
    </lineage>
</organism>
<dbReference type="GeneTree" id="ENSGT00950000183007"/>
<comment type="similarity">
    <text evidence="1">Belongs to the TRAFAC class dynamin-like GTPase superfamily. IRG family.</text>
</comment>
<reference evidence="7" key="2">
    <citation type="submission" date="2025-09" db="UniProtKB">
        <authorList>
            <consortium name="Ensembl"/>
        </authorList>
    </citation>
    <scope>IDENTIFICATION</scope>
</reference>
<dbReference type="PROSITE" id="PS51716">
    <property type="entry name" value="G_IRG"/>
    <property type="match status" value="1"/>
</dbReference>
<feature type="region of interest" description="Disordered" evidence="5">
    <location>
        <begin position="311"/>
        <end position="336"/>
    </location>
</feature>
<dbReference type="Gene3D" id="3.40.50.300">
    <property type="entry name" value="P-loop containing nucleotide triphosphate hydrolases"/>
    <property type="match status" value="1"/>
</dbReference>
<dbReference type="Pfam" id="PF05049">
    <property type="entry name" value="IIGP"/>
    <property type="match status" value="1"/>
</dbReference>
<keyword evidence="4" id="KW-0342">GTP-binding</keyword>
<dbReference type="FunFam" id="3.40.50.300:FF:000541">
    <property type="entry name" value="Immunity related GTPase M"/>
    <property type="match status" value="1"/>
</dbReference>
<dbReference type="GO" id="GO:0005525">
    <property type="term" value="F:GTP binding"/>
    <property type="evidence" value="ECO:0007669"/>
    <property type="project" value="UniProtKB-KW"/>
</dbReference>
<protein>
    <recommendedName>
        <fullName evidence="6">IRG-type G domain-containing protein</fullName>
    </recommendedName>
</protein>
<dbReference type="Proteomes" id="UP000472274">
    <property type="component" value="Unplaced"/>
</dbReference>
<keyword evidence="3" id="KW-0378">Hydrolase</keyword>
<dbReference type="SUPFAM" id="SSF52540">
    <property type="entry name" value="P-loop containing nucleoside triphosphate hydrolases"/>
    <property type="match status" value="1"/>
</dbReference>